<dbReference type="EMBL" id="CAKMUD010000116">
    <property type="protein sequence ID" value="CAH1602544.1"/>
    <property type="molecule type" value="Genomic_DNA"/>
</dbReference>
<dbReference type="AlphaFoldDB" id="A0AAU9QVR5"/>
<comment type="caution">
    <text evidence="1">The sequence shown here is derived from an EMBL/GenBank/DDBJ whole genome shotgun (WGS) entry which is preliminary data.</text>
</comment>
<accession>A0AAU9QVR5</accession>
<evidence type="ECO:0000313" key="1">
    <source>
        <dbReference type="EMBL" id="CAH1602544.1"/>
    </source>
</evidence>
<dbReference type="Proteomes" id="UP001295462">
    <property type="component" value="Unassembled WGS sequence"/>
</dbReference>
<proteinExistence type="predicted"/>
<protein>
    <submittedName>
        <fullName evidence="1">Uncharacterized protein</fullName>
    </submittedName>
</protein>
<gene>
    <name evidence="1" type="ORF">THF1A12_60019</name>
</gene>
<name>A0AAU9QVR5_9VIBR</name>
<evidence type="ECO:0000313" key="2">
    <source>
        <dbReference type="Proteomes" id="UP001295462"/>
    </source>
</evidence>
<reference evidence="1" key="1">
    <citation type="submission" date="2022-01" db="EMBL/GenBank/DDBJ databases">
        <authorList>
            <person name="Lagorce A."/>
        </authorList>
    </citation>
    <scope>NUCLEOTIDE SEQUENCE</scope>
    <source>
        <strain evidence="1">Th15_F1_A12</strain>
    </source>
</reference>
<sequence>MDICSELNNFFSTCHTFYPDFKANNLDENVMNLRLTLSSYGIFTYSIEKSYI</sequence>
<organism evidence="1 2">
    <name type="scientific">Vibrio jasicida</name>
    <dbReference type="NCBI Taxonomy" id="766224"/>
    <lineage>
        <taxon>Bacteria</taxon>
        <taxon>Pseudomonadati</taxon>
        <taxon>Pseudomonadota</taxon>
        <taxon>Gammaproteobacteria</taxon>
        <taxon>Vibrionales</taxon>
        <taxon>Vibrionaceae</taxon>
        <taxon>Vibrio</taxon>
    </lineage>
</organism>